<keyword evidence="4" id="KW-1185">Reference proteome</keyword>
<protein>
    <recommendedName>
        <fullName evidence="2">F-box domain-containing protein</fullName>
    </recommendedName>
</protein>
<dbReference type="VEuPathDB" id="FungiDB:BD410DRAFT_788415"/>
<feature type="region of interest" description="Disordered" evidence="1">
    <location>
        <begin position="524"/>
        <end position="561"/>
    </location>
</feature>
<feature type="domain" description="F-box" evidence="2">
    <location>
        <begin position="38"/>
        <end position="88"/>
    </location>
</feature>
<evidence type="ECO:0000256" key="1">
    <source>
        <dbReference type="SAM" id="MobiDB-lite"/>
    </source>
</evidence>
<dbReference type="PANTHER" id="PTHR38926:SF72">
    <property type="entry name" value="IM:7136021-RELATED"/>
    <property type="match status" value="1"/>
</dbReference>
<evidence type="ECO:0000313" key="3">
    <source>
        <dbReference type="EMBL" id="TDL22601.1"/>
    </source>
</evidence>
<dbReference type="InterPro" id="IPR032675">
    <property type="entry name" value="LRR_dom_sf"/>
</dbReference>
<gene>
    <name evidence="3" type="ORF">BD410DRAFT_788415</name>
</gene>
<dbReference type="OrthoDB" id="2884925at2759"/>
<accession>A0A4Y7Q5L3</accession>
<sequence length="575" mass="65980">MAGISRLAMDDITVAAIDVEIHAMEQSLATLKSRRNSFCSVNKLPPEIITCIFLRLQMRESSLWLHITHVCRRWRHIALDSPSLWTSISLSQYRPNELAAFLKRSKCSPLTVSLRASSKTDNQVIVTLLCENLPRIREIHLIDEDRSWAESLDLDTIFSTPSPCLEQLDVAFSYKRNLPTFTFGSNYPALKRLKVDRHPLQWNPSSIGGLQELVLKDIRAEHQPNLSQMVSILEACPALEMLSLEYSGPTLKTKEVPQTTRRLYFPHLRKLRVNSSAYACAALLSHMTVSNATSWEITCDDDALEPLDIVPRSDHTDLICKELEISFRGPFTMFEAAVHRAGEKGNHIHTKLSFHSRFSEDLWFDFYSMTLENTCWSRADMLTLRLDKSPQHKQSQWSSFFRSFTHLHTLNICRDDGTFTNDMPFLQFLLDSPQSCVWPNFSNLYLRGFNNGPDSVFGLQGPRASKPTGLMKGVRFLADLFQSRHEQHRRLKELELRNCDGITRQVVIVFRKWVDEVIVHSRGPGETFADDESSEESEFYDDGDREAGGGESSDYANSDESYDARFPWRRWRSKS</sequence>
<dbReference type="PANTHER" id="PTHR38926">
    <property type="entry name" value="F-BOX DOMAIN CONTAINING PROTEIN, EXPRESSED"/>
    <property type="match status" value="1"/>
</dbReference>
<dbReference type="Gene3D" id="1.20.1280.50">
    <property type="match status" value="1"/>
</dbReference>
<dbReference type="AlphaFoldDB" id="A0A4Y7Q5L3"/>
<dbReference type="Pfam" id="PF12937">
    <property type="entry name" value="F-box-like"/>
    <property type="match status" value="1"/>
</dbReference>
<organism evidence="3 4">
    <name type="scientific">Rickenella mellea</name>
    <dbReference type="NCBI Taxonomy" id="50990"/>
    <lineage>
        <taxon>Eukaryota</taxon>
        <taxon>Fungi</taxon>
        <taxon>Dikarya</taxon>
        <taxon>Basidiomycota</taxon>
        <taxon>Agaricomycotina</taxon>
        <taxon>Agaricomycetes</taxon>
        <taxon>Hymenochaetales</taxon>
        <taxon>Rickenellaceae</taxon>
        <taxon>Rickenella</taxon>
    </lineage>
</organism>
<reference evidence="3 4" key="1">
    <citation type="submission" date="2018-06" db="EMBL/GenBank/DDBJ databases">
        <title>A transcriptomic atlas of mushroom development highlights an independent origin of complex multicellularity.</title>
        <authorList>
            <consortium name="DOE Joint Genome Institute"/>
            <person name="Krizsan K."/>
            <person name="Almasi E."/>
            <person name="Merenyi Z."/>
            <person name="Sahu N."/>
            <person name="Viragh M."/>
            <person name="Koszo T."/>
            <person name="Mondo S."/>
            <person name="Kiss B."/>
            <person name="Balint B."/>
            <person name="Kues U."/>
            <person name="Barry K."/>
            <person name="Hegedus J.C."/>
            <person name="Henrissat B."/>
            <person name="Johnson J."/>
            <person name="Lipzen A."/>
            <person name="Ohm R."/>
            <person name="Nagy I."/>
            <person name="Pangilinan J."/>
            <person name="Yan J."/>
            <person name="Xiong Y."/>
            <person name="Grigoriev I.V."/>
            <person name="Hibbett D.S."/>
            <person name="Nagy L.G."/>
        </authorList>
    </citation>
    <scope>NUCLEOTIDE SEQUENCE [LARGE SCALE GENOMIC DNA]</scope>
    <source>
        <strain evidence="3 4">SZMC22713</strain>
    </source>
</reference>
<dbReference type="PROSITE" id="PS50181">
    <property type="entry name" value="FBOX"/>
    <property type="match status" value="1"/>
</dbReference>
<dbReference type="SUPFAM" id="SSF52047">
    <property type="entry name" value="RNI-like"/>
    <property type="match status" value="1"/>
</dbReference>
<dbReference type="Gene3D" id="3.80.10.10">
    <property type="entry name" value="Ribonuclease Inhibitor"/>
    <property type="match status" value="1"/>
</dbReference>
<dbReference type="InterPro" id="IPR001810">
    <property type="entry name" value="F-box_dom"/>
</dbReference>
<feature type="compositionally biased region" description="Acidic residues" evidence="1">
    <location>
        <begin position="528"/>
        <end position="544"/>
    </location>
</feature>
<dbReference type="InterPro" id="IPR036047">
    <property type="entry name" value="F-box-like_dom_sf"/>
</dbReference>
<evidence type="ECO:0000259" key="2">
    <source>
        <dbReference type="PROSITE" id="PS50181"/>
    </source>
</evidence>
<dbReference type="SUPFAM" id="SSF81383">
    <property type="entry name" value="F-box domain"/>
    <property type="match status" value="1"/>
</dbReference>
<dbReference type="EMBL" id="ML170174">
    <property type="protein sequence ID" value="TDL22601.1"/>
    <property type="molecule type" value="Genomic_DNA"/>
</dbReference>
<evidence type="ECO:0000313" key="4">
    <source>
        <dbReference type="Proteomes" id="UP000294933"/>
    </source>
</evidence>
<name>A0A4Y7Q5L3_9AGAM</name>
<proteinExistence type="predicted"/>
<dbReference type="Proteomes" id="UP000294933">
    <property type="component" value="Unassembled WGS sequence"/>
</dbReference>
<dbReference type="STRING" id="50990.A0A4Y7Q5L3"/>